<dbReference type="InterPro" id="IPR051169">
    <property type="entry name" value="NADH-Q_oxidoreductase"/>
</dbReference>
<evidence type="ECO:0000256" key="3">
    <source>
        <dbReference type="ARBA" id="ARBA00022827"/>
    </source>
</evidence>
<gene>
    <name evidence="6" type="ORF">X474_09595</name>
</gene>
<evidence type="ECO:0000259" key="5">
    <source>
        <dbReference type="Pfam" id="PF07992"/>
    </source>
</evidence>
<dbReference type="PATRIC" id="fig|1429043.3.peg.2032"/>
<sequence>MTKRLVLAGAGHAHVMILDQMPELVRHGLMITVIGPAALHYYSGMGPGMLGGAYNPESISFPVRSMVERTGATFIEDYVTGLDPKEKLIFLKSGKTVKYDVASFNTGSEVPDDIVEKGAEDVFSVKPIENLWQGRQRLLELAAKGEVRVGVVGGGPGALEVAGNAWAAGLEKSGKGARVRIYGGRKFLHKLPQGVQKRARQILSQRGIEIIEGQYAQKVGPHRVTMADNNTYEEEIIFTALGVRPRPLFAPSGLSTGKDGGLLVNRFLQNPEYPEIFGGGDCIWFEAQPLDKVGVYAVRQNPVLLHNVRAAFTGEKLMPFNPGGDYLLIFNLGQGRGILHKKGFVIDGRMAFWLKDYIDRKFIKKFKPED</sequence>
<evidence type="ECO:0000256" key="1">
    <source>
        <dbReference type="ARBA" id="ARBA00001974"/>
    </source>
</evidence>
<dbReference type="Proteomes" id="UP000032233">
    <property type="component" value="Unassembled WGS sequence"/>
</dbReference>
<accession>A0A0D2JEX6</accession>
<feature type="domain" description="FAD/NAD(P)-binding" evidence="5">
    <location>
        <begin position="6"/>
        <end position="287"/>
    </location>
</feature>
<dbReference type="Pfam" id="PF07992">
    <property type="entry name" value="Pyr_redox_2"/>
    <property type="match status" value="1"/>
</dbReference>
<evidence type="ECO:0000313" key="6">
    <source>
        <dbReference type="EMBL" id="KIX14231.1"/>
    </source>
</evidence>
<keyword evidence="2" id="KW-0285">Flavoprotein</keyword>
<comment type="caution">
    <text evidence="6">The sequence shown here is derived from an EMBL/GenBank/DDBJ whole genome shotgun (WGS) entry which is preliminary data.</text>
</comment>
<dbReference type="InterPro" id="IPR036188">
    <property type="entry name" value="FAD/NAD-bd_sf"/>
</dbReference>
<organism evidence="6 7">
    <name type="scientific">Dethiosulfatarculus sandiegensis</name>
    <dbReference type="NCBI Taxonomy" id="1429043"/>
    <lineage>
        <taxon>Bacteria</taxon>
        <taxon>Pseudomonadati</taxon>
        <taxon>Thermodesulfobacteriota</taxon>
        <taxon>Desulfarculia</taxon>
        <taxon>Desulfarculales</taxon>
        <taxon>Desulfarculaceae</taxon>
        <taxon>Dethiosulfatarculus</taxon>
    </lineage>
</organism>
<dbReference type="STRING" id="1429043.X474_09595"/>
<protein>
    <submittedName>
        <fullName evidence="6">Pyridine nucleotide-disulfide oxidoreductase</fullName>
    </submittedName>
</protein>
<evidence type="ECO:0000256" key="4">
    <source>
        <dbReference type="ARBA" id="ARBA00023002"/>
    </source>
</evidence>
<dbReference type="PANTHER" id="PTHR42913">
    <property type="entry name" value="APOPTOSIS-INDUCING FACTOR 1"/>
    <property type="match status" value="1"/>
</dbReference>
<evidence type="ECO:0000256" key="2">
    <source>
        <dbReference type="ARBA" id="ARBA00022630"/>
    </source>
</evidence>
<keyword evidence="3" id="KW-0274">FAD</keyword>
<name>A0A0D2JEX6_9BACT</name>
<proteinExistence type="predicted"/>
<dbReference type="SUPFAM" id="SSF51905">
    <property type="entry name" value="FAD/NAD(P)-binding domain"/>
    <property type="match status" value="2"/>
</dbReference>
<dbReference type="GO" id="GO:0003955">
    <property type="term" value="F:NAD(P)H dehydrogenase (quinone) activity"/>
    <property type="evidence" value="ECO:0007669"/>
    <property type="project" value="TreeGrafter"/>
</dbReference>
<dbReference type="InParanoid" id="A0A0D2JEX6"/>
<dbReference type="EMBL" id="AZAC01000011">
    <property type="protein sequence ID" value="KIX14231.1"/>
    <property type="molecule type" value="Genomic_DNA"/>
</dbReference>
<comment type="cofactor">
    <cofactor evidence="1">
        <name>FAD</name>
        <dbReference type="ChEBI" id="CHEBI:57692"/>
    </cofactor>
</comment>
<dbReference type="InterPro" id="IPR023753">
    <property type="entry name" value="FAD/NAD-binding_dom"/>
</dbReference>
<keyword evidence="7" id="KW-1185">Reference proteome</keyword>
<dbReference type="GO" id="GO:0019646">
    <property type="term" value="P:aerobic electron transport chain"/>
    <property type="evidence" value="ECO:0007669"/>
    <property type="project" value="TreeGrafter"/>
</dbReference>
<dbReference type="AlphaFoldDB" id="A0A0D2JEX6"/>
<dbReference type="Gene3D" id="3.50.50.100">
    <property type="match status" value="1"/>
</dbReference>
<reference evidence="6 7" key="1">
    <citation type="submission" date="2013-11" db="EMBL/GenBank/DDBJ databases">
        <title>Metagenomic analysis of a methanogenic consortium involved in long chain n-alkane degradation.</title>
        <authorList>
            <person name="Davidova I.A."/>
            <person name="Callaghan A.V."/>
            <person name="Wawrik B."/>
            <person name="Pruitt S."/>
            <person name="Marks C."/>
            <person name="Duncan K.E."/>
            <person name="Suflita J.M."/>
        </authorList>
    </citation>
    <scope>NUCLEOTIDE SEQUENCE [LARGE SCALE GENOMIC DNA]</scope>
    <source>
        <strain evidence="6 7">SPR</strain>
    </source>
</reference>
<evidence type="ECO:0000313" key="7">
    <source>
        <dbReference type="Proteomes" id="UP000032233"/>
    </source>
</evidence>
<dbReference type="PANTHER" id="PTHR42913:SF9">
    <property type="entry name" value="SLR1591 PROTEIN"/>
    <property type="match status" value="1"/>
</dbReference>
<dbReference type="OrthoDB" id="9767928at2"/>
<dbReference type="RefSeq" id="WP_044348145.1">
    <property type="nucleotide sequence ID" value="NZ_AZAC01000011.1"/>
</dbReference>
<keyword evidence="4" id="KW-0560">Oxidoreductase</keyword>